<dbReference type="InterPro" id="IPR038765">
    <property type="entry name" value="Papain-like_cys_pep_sf"/>
</dbReference>
<dbReference type="GO" id="GO:0006508">
    <property type="term" value="P:proteolysis"/>
    <property type="evidence" value="ECO:0007669"/>
    <property type="project" value="UniProtKB-KW"/>
</dbReference>
<dbReference type="AlphaFoldDB" id="A0A168P0Y6"/>
<keyword evidence="1" id="KW-0472">Membrane</keyword>
<proteinExistence type="predicted"/>
<keyword evidence="3" id="KW-0378">Hydrolase</keyword>
<dbReference type="Proteomes" id="UP000076967">
    <property type="component" value="Unassembled WGS sequence"/>
</dbReference>
<reference evidence="3 4" key="1">
    <citation type="submission" date="2016-03" db="EMBL/GenBank/DDBJ databases">
        <title>Draft genome sequence of Paenibacillus glacialis DSM 22343.</title>
        <authorList>
            <person name="Shin S.-K."/>
            <person name="Yi H."/>
        </authorList>
    </citation>
    <scope>NUCLEOTIDE SEQUENCE [LARGE SCALE GENOMIC DNA]</scope>
    <source>
        <strain evidence="3 4">DSM 22343</strain>
    </source>
</reference>
<dbReference type="SMART" id="SM00460">
    <property type="entry name" value="TGc"/>
    <property type="match status" value="1"/>
</dbReference>
<evidence type="ECO:0000313" key="4">
    <source>
        <dbReference type="Proteomes" id="UP000076967"/>
    </source>
</evidence>
<keyword evidence="3" id="KW-0645">Protease</keyword>
<sequence length="383" mass="43369">MFYTWFQSLQDFNIVTIILLFILVTSLFQGWRRGASNSAGRLFTLLSGVILTLLGLAISVPFTLWLSSQVQQWLADYATKLPNRDLSGWAQAYYTFMTSMADFPLMRFAVLFIVIYSLIRLCFSVLISLIFGRRMSLFSRNKGRSSNLLSRLAGLAIGGIMGTARCILVVAVLFIFVTLYPNQTFSHYVEDSPIYQDGAQMIIEPLSGNLVKEKLPVFTKAVEKELGGILQRKYDIIDRSIPADIEQAAESIAGQANSEEEKARLLYEWVGSRVTYDNRKVDDYEQKGIWHEQTPQNTFDTKLGVCIDYARLYAVMARSQGLKVKVVTGLGYNGRGGYGPHAWNEVFLSNENKWIPLDPTWAKSGNWFNPPRFAETHVKEQTI</sequence>
<feature type="transmembrane region" description="Helical" evidence="1">
    <location>
        <begin position="12"/>
        <end position="31"/>
    </location>
</feature>
<gene>
    <name evidence="3" type="ORF">PGLA_02550</name>
</gene>
<dbReference type="SUPFAM" id="SSF54001">
    <property type="entry name" value="Cysteine proteinases"/>
    <property type="match status" value="1"/>
</dbReference>
<feature type="domain" description="Transglutaminase-like" evidence="2">
    <location>
        <begin position="298"/>
        <end position="361"/>
    </location>
</feature>
<accession>A0A168P0Y6</accession>
<keyword evidence="4" id="KW-1185">Reference proteome</keyword>
<feature type="transmembrane region" description="Helical" evidence="1">
    <location>
        <begin position="152"/>
        <end position="180"/>
    </location>
</feature>
<dbReference type="EMBL" id="LVJH01000002">
    <property type="protein sequence ID" value="OAB46279.1"/>
    <property type="molecule type" value="Genomic_DNA"/>
</dbReference>
<evidence type="ECO:0000256" key="1">
    <source>
        <dbReference type="SAM" id="Phobius"/>
    </source>
</evidence>
<dbReference type="GO" id="GO:0008233">
    <property type="term" value="F:peptidase activity"/>
    <property type="evidence" value="ECO:0007669"/>
    <property type="project" value="UniProtKB-KW"/>
</dbReference>
<dbReference type="InterPro" id="IPR002931">
    <property type="entry name" value="Transglutaminase-like"/>
</dbReference>
<dbReference type="OrthoDB" id="1817605at2"/>
<dbReference type="PANTHER" id="PTHR33490:SF3">
    <property type="entry name" value="CONSERVED INTEGRAL MEMBRANE PROTEIN"/>
    <property type="match status" value="1"/>
</dbReference>
<feature type="transmembrane region" description="Helical" evidence="1">
    <location>
        <begin position="43"/>
        <end position="66"/>
    </location>
</feature>
<dbReference type="Pfam" id="PF01841">
    <property type="entry name" value="Transglut_core"/>
    <property type="match status" value="1"/>
</dbReference>
<evidence type="ECO:0000313" key="3">
    <source>
        <dbReference type="EMBL" id="OAB46279.1"/>
    </source>
</evidence>
<organism evidence="3 4">
    <name type="scientific">Paenibacillus glacialis</name>
    <dbReference type="NCBI Taxonomy" id="494026"/>
    <lineage>
        <taxon>Bacteria</taxon>
        <taxon>Bacillati</taxon>
        <taxon>Bacillota</taxon>
        <taxon>Bacilli</taxon>
        <taxon>Bacillales</taxon>
        <taxon>Paenibacillaceae</taxon>
        <taxon>Paenibacillus</taxon>
    </lineage>
</organism>
<comment type="caution">
    <text evidence="3">The sequence shown here is derived from an EMBL/GenBank/DDBJ whole genome shotgun (WGS) entry which is preliminary data.</text>
</comment>
<keyword evidence="1" id="KW-0812">Transmembrane</keyword>
<dbReference type="RefSeq" id="WP_068528184.1">
    <property type="nucleotide sequence ID" value="NZ_LVJH01000002.1"/>
</dbReference>
<dbReference type="STRING" id="494026.PGLA_02550"/>
<feature type="transmembrane region" description="Helical" evidence="1">
    <location>
        <begin position="108"/>
        <end position="131"/>
    </location>
</feature>
<dbReference type="Gene3D" id="3.10.620.30">
    <property type="match status" value="1"/>
</dbReference>
<evidence type="ECO:0000259" key="2">
    <source>
        <dbReference type="SMART" id="SM00460"/>
    </source>
</evidence>
<dbReference type="PANTHER" id="PTHR33490">
    <property type="entry name" value="BLR5614 PROTEIN-RELATED"/>
    <property type="match status" value="1"/>
</dbReference>
<protein>
    <submittedName>
        <fullName evidence="3">Cysteine protease</fullName>
    </submittedName>
</protein>
<keyword evidence="1" id="KW-1133">Transmembrane helix</keyword>
<name>A0A168P0Y6_9BACL</name>